<dbReference type="PROSITE" id="PS50041">
    <property type="entry name" value="C_TYPE_LECTIN_2"/>
    <property type="match status" value="3"/>
</dbReference>
<keyword evidence="5" id="KW-1185">Reference proteome</keyword>
<dbReference type="SMART" id="SM00034">
    <property type="entry name" value="CLECT"/>
    <property type="match status" value="3"/>
</dbReference>
<dbReference type="InterPro" id="IPR050828">
    <property type="entry name" value="C-type_lectin/matrix_domain"/>
</dbReference>
<dbReference type="Proteomes" id="UP000765507">
    <property type="component" value="Unassembled WGS sequence"/>
</dbReference>
<dbReference type="SUPFAM" id="SSF56436">
    <property type="entry name" value="C-type lectin-like"/>
    <property type="match status" value="3"/>
</dbReference>
<dbReference type="CDD" id="cd00037">
    <property type="entry name" value="CLECT"/>
    <property type="match status" value="1"/>
</dbReference>
<evidence type="ECO:0000313" key="4">
    <source>
        <dbReference type="EMBL" id="KAG6941089.1"/>
    </source>
</evidence>
<dbReference type="EMBL" id="JAHGAV010000001">
    <property type="protein sequence ID" value="KAG6941089.1"/>
    <property type="molecule type" value="Genomic_DNA"/>
</dbReference>
<dbReference type="Gene3D" id="2.170.300.10">
    <property type="entry name" value="Tie2 ligand-binding domain superfamily"/>
    <property type="match status" value="1"/>
</dbReference>
<dbReference type="Pfam" id="PF00059">
    <property type="entry name" value="Lectin_C"/>
    <property type="match status" value="3"/>
</dbReference>
<proteinExistence type="predicted"/>
<dbReference type="InterPro" id="IPR001304">
    <property type="entry name" value="C-type_lectin-like"/>
</dbReference>
<evidence type="ECO:0000256" key="1">
    <source>
        <dbReference type="ARBA" id="ARBA00004401"/>
    </source>
</evidence>
<dbReference type="AlphaFoldDB" id="A0A8T1TJH7"/>
<reference evidence="4 5" key="1">
    <citation type="journal article" date="2020" name="G3 (Bethesda)">
        <title>Draft Genome of the Common Snapping Turtle, Chelydra serpentina, a Model for Phenotypic Plasticity in Reptiles.</title>
        <authorList>
            <person name="Das D."/>
            <person name="Singh S.K."/>
            <person name="Bierstedt J."/>
            <person name="Erickson A."/>
            <person name="Galli G.L.J."/>
            <person name="Crossley D.A. 2nd"/>
            <person name="Rhen T."/>
        </authorList>
    </citation>
    <scope>NUCLEOTIDE SEQUENCE [LARGE SCALE GENOMIC DNA]</scope>
    <source>
        <strain evidence="4">KW</strain>
    </source>
</reference>
<feature type="domain" description="C-type lectin" evidence="3">
    <location>
        <begin position="677"/>
        <end position="786"/>
    </location>
</feature>
<sequence length="853" mass="96844">VVKRNRRHTLTKEDCVVAFKQYLSPADCSSPRKWICKREGDVNLFTMHKERALYSPYVPTSNIYNTLKKATDTCSVLQTCTGIVAMGEHYILQSGMELYNSRNSSVNSFIKSDCISGRFGLLCEFKCPPCQQDMACNPHTGLCGDTVFCSKENSPIPCGKGSIFGGTCPVEDGWRYWQGSCYYVHTAKRQTWLRARDLCRHYRDTDLLWLTSPGEKEWLVSKLPKASFWTGLYGFRFCTVLQWSNSQFPFAASRWLSVSKWAIGAKCFVQLNAPKGSLTAVNCFRKALWICKRKEEGIVDFREFRGYYLAGTYTSNSTQQSLWEALQLCRFQRSICNGVAMIKGEYRTIFATQMLLIIGALGDKSTAYLKSPCTPGHYGPECQGSCTCNRIENCSPFTGECAENLQCSQEYMVQQCQKGVINMKCPEDPGWWYWNGSCYYMEETNSLTWLEAKNYCTAYNGTDLLLLDSAEEKAWVTSVLQKPVWIFSLGALQSDMEKSSRKNQRVMVSPTKSTALDSCDQLNMNGSLNQVNCSSLAFWVCERREGDSMFWKYSRRLLTKPLGEDTYSSLEFALSACILKADCSGVTYWGKRYIPVTGKELIFSKIRQDAVYLRSACSKGHYGAYCQKKCPTCLNHAVCNRLTGLCDGIVTCQERKKLELCEYRLTSKFCFASWKYWNGNCYYVPPYGVLNKSEAEFMCSRFPGAQLIKLNNTEEQRWIAKVITRKSWLGSMSYKLQSNAWIMPDGDRAAPRWGFRAVQDLCVQIEPVSGTFISFACSERASWICKGAPVPGALDSTYKWWTTLTSSLLVSVFVVVVSVFVTFKAARWRRQVPVEKTDGKEQRSKVEMESLAS</sequence>
<dbReference type="PANTHER" id="PTHR45710:SF36">
    <property type="entry name" value="C-TYPE LECTIN DOMAIN-CONTAINING PROTEIN"/>
    <property type="match status" value="1"/>
</dbReference>
<keyword evidence="2" id="KW-1133">Transmembrane helix</keyword>
<keyword evidence="2" id="KW-0472">Membrane</keyword>
<name>A0A8T1TJH7_CHESE</name>
<organism evidence="4 5">
    <name type="scientific">Chelydra serpentina</name>
    <name type="common">Snapping turtle</name>
    <name type="synonym">Testudo serpentina</name>
    <dbReference type="NCBI Taxonomy" id="8475"/>
    <lineage>
        <taxon>Eukaryota</taxon>
        <taxon>Metazoa</taxon>
        <taxon>Chordata</taxon>
        <taxon>Craniata</taxon>
        <taxon>Vertebrata</taxon>
        <taxon>Euteleostomi</taxon>
        <taxon>Archelosauria</taxon>
        <taxon>Testudinata</taxon>
        <taxon>Testudines</taxon>
        <taxon>Cryptodira</taxon>
        <taxon>Durocryptodira</taxon>
        <taxon>Americhelydia</taxon>
        <taxon>Chelydroidea</taxon>
        <taxon>Chelydridae</taxon>
        <taxon>Chelydra</taxon>
    </lineage>
</organism>
<comment type="caution">
    <text evidence="4">The sequence shown here is derived from an EMBL/GenBank/DDBJ whole genome shotgun (WGS) entry which is preliminary data.</text>
</comment>
<keyword evidence="2" id="KW-0812">Transmembrane</keyword>
<evidence type="ECO:0000313" key="5">
    <source>
        <dbReference type="Proteomes" id="UP000765507"/>
    </source>
</evidence>
<gene>
    <name evidence="4" type="ORF">G0U57_007187</name>
</gene>
<feature type="domain" description="C-type lectin" evidence="3">
    <location>
        <begin position="434"/>
        <end position="542"/>
    </location>
</feature>
<evidence type="ECO:0000256" key="2">
    <source>
        <dbReference type="SAM" id="Phobius"/>
    </source>
</evidence>
<comment type="subcellular location">
    <subcellularLocation>
        <location evidence="1">Cell membrane</location>
        <topology evidence="1">Single-pass type II membrane protein</topology>
    </subcellularLocation>
</comment>
<dbReference type="Gene3D" id="3.10.100.10">
    <property type="entry name" value="Mannose-Binding Protein A, subunit A"/>
    <property type="match status" value="3"/>
</dbReference>
<dbReference type="InterPro" id="IPR016187">
    <property type="entry name" value="CTDL_fold"/>
</dbReference>
<feature type="non-terminal residue" evidence="4">
    <location>
        <position position="853"/>
    </location>
</feature>
<dbReference type="GO" id="GO:0005886">
    <property type="term" value="C:plasma membrane"/>
    <property type="evidence" value="ECO:0007669"/>
    <property type="project" value="UniProtKB-SubCell"/>
</dbReference>
<feature type="domain" description="C-type lectin" evidence="3">
    <location>
        <begin position="177"/>
        <end position="292"/>
    </location>
</feature>
<dbReference type="InterPro" id="IPR016186">
    <property type="entry name" value="C-type_lectin-like/link_sf"/>
</dbReference>
<feature type="transmembrane region" description="Helical" evidence="2">
    <location>
        <begin position="800"/>
        <end position="823"/>
    </location>
</feature>
<protein>
    <recommendedName>
        <fullName evidence="3">C-type lectin domain-containing protein</fullName>
    </recommendedName>
</protein>
<evidence type="ECO:0000259" key="3">
    <source>
        <dbReference type="PROSITE" id="PS50041"/>
    </source>
</evidence>
<accession>A0A8T1TJH7</accession>
<dbReference type="OrthoDB" id="9029751at2759"/>
<dbReference type="PANTHER" id="PTHR45710">
    <property type="entry name" value="C-TYPE LECTIN DOMAIN-CONTAINING PROTEIN 180"/>
    <property type="match status" value="1"/>
</dbReference>